<protein>
    <submittedName>
        <fullName evidence="1">Uncharacterized protein</fullName>
    </submittedName>
</protein>
<reference evidence="1" key="1">
    <citation type="submission" date="2018-02" db="EMBL/GenBank/DDBJ databases">
        <title>Rhizophora mucronata_Transcriptome.</title>
        <authorList>
            <person name="Meera S.P."/>
            <person name="Sreeshan A."/>
            <person name="Augustine A."/>
        </authorList>
    </citation>
    <scope>NUCLEOTIDE SEQUENCE</scope>
    <source>
        <tissue evidence="1">Leaf</tissue>
    </source>
</reference>
<proteinExistence type="predicted"/>
<accession>A0A2P2IPY6</accession>
<evidence type="ECO:0000313" key="1">
    <source>
        <dbReference type="EMBL" id="MBW83291.1"/>
    </source>
</evidence>
<dbReference type="EMBL" id="GGEC01002808">
    <property type="protein sequence ID" value="MBW83291.1"/>
    <property type="molecule type" value="Transcribed_RNA"/>
</dbReference>
<dbReference type="AlphaFoldDB" id="A0A2P2IPY6"/>
<name>A0A2P2IPY6_RHIMU</name>
<sequence length="43" mass="5287">MLYSGTTRLSFNKDHDWSHCCKKWIYKHWLYESSSSCIFFPRP</sequence>
<organism evidence="1">
    <name type="scientific">Rhizophora mucronata</name>
    <name type="common">Asiatic mangrove</name>
    <dbReference type="NCBI Taxonomy" id="61149"/>
    <lineage>
        <taxon>Eukaryota</taxon>
        <taxon>Viridiplantae</taxon>
        <taxon>Streptophyta</taxon>
        <taxon>Embryophyta</taxon>
        <taxon>Tracheophyta</taxon>
        <taxon>Spermatophyta</taxon>
        <taxon>Magnoliopsida</taxon>
        <taxon>eudicotyledons</taxon>
        <taxon>Gunneridae</taxon>
        <taxon>Pentapetalae</taxon>
        <taxon>rosids</taxon>
        <taxon>fabids</taxon>
        <taxon>Malpighiales</taxon>
        <taxon>Rhizophoraceae</taxon>
        <taxon>Rhizophora</taxon>
    </lineage>
</organism>